<evidence type="ECO:0000313" key="2">
    <source>
        <dbReference type="EMBL" id="MCQ4839555.1"/>
    </source>
</evidence>
<evidence type="ECO:0000313" key="3">
    <source>
        <dbReference type="Proteomes" id="UP001524473"/>
    </source>
</evidence>
<dbReference type="RefSeq" id="WP_066864501.1">
    <property type="nucleotide sequence ID" value="NZ_CABKVV010000014.1"/>
</dbReference>
<dbReference type="Proteomes" id="UP001524473">
    <property type="component" value="Unassembled WGS sequence"/>
</dbReference>
<reference evidence="2 3" key="1">
    <citation type="submission" date="2022-06" db="EMBL/GenBank/DDBJ databases">
        <title>Isolation of gut microbiota from human fecal samples.</title>
        <authorList>
            <person name="Pamer E.G."/>
            <person name="Barat B."/>
            <person name="Waligurski E."/>
            <person name="Medina S."/>
            <person name="Paddock L."/>
            <person name="Mostad J."/>
        </authorList>
    </citation>
    <scope>NUCLEOTIDE SEQUENCE [LARGE SCALE GENOMIC DNA]</scope>
    <source>
        <strain evidence="2 3">DFI.9.73</strain>
    </source>
</reference>
<dbReference type="InterPro" id="IPR036390">
    <property type="entry name" value="WH_DNA-bd_sf"/>
</dbReference>
<protein>
    <submittedName>
        <fullName evidence="2">WYL domain-containing protein</fullName>
    </submittedName>
</protein>
<feature type="domain" description="WCX" evidence="1">
    <location>
        <begin position="240"/>
        <end position="311"/>
    </location>
</feature>
<gene>
    <name evidence="2" type="ORF">NE695_06435</name>
</gene>
<organism evidence="2 3">
    <name type="scientific">Neglectibacter timonensis</name>
    <dbReference type="NCBI Taxonomy" id="1776382"/>
    <lineage>
        <taxon>Bacteria</taxon>
        <taxon>Bacillati</taxon>
        <taxon>Bacillota</taxon>
        <taxon>Clostridia</taxon>
        <taxon>Eubacteriales</taxon>
        <taxon>Oscillospiraceae</taxon>
        <taxon>Neglectibacter</taxon>
    </lineage>
</organism>
<comment type="caution">
    <text evidence="2">The sequence shown here is derived from an EMBL/GenBank/DDBJ whole genome shotgun (WGS) entry which is preliminary data.</text>
</comment>
<dbReference type="GeneID" id="90532580"/>
<evidence type="ECO:0000259" key="1">
    <source>
        <dbReference type="Pfam" id="PF25583"/>
    </source>
</evidence>
<dbReference type="InterPro" id="IPR057727">
    <property type="entry name" value="WCX_dom"/>
</dbReference>
<sequence length="316" mass="35827">MASVSEKKLKLLYLMELFYRQTDREHTLTLPVILQKLAEHGISAERKSIYDDIETLRSFGLDIRMCKTKNFEYYLANPLLGSQELKFLVEALEKDGELPEEKKRKLCGKLSYLCSVHQAGILQGRIAQVQEKTKGSDKISAEAAVQTAFDKKRIVCFQYADLELAEGTSELREVLRKSGKIFQVVPLQRLGEESFLGAEITGDKVKQFYLNRIRNPELSTEAVESVFLKAFMDRQEALCLEVDREALCVLAACFGKLQSVESVGKGCFQVVLNTWIQPDVLRFLLSFGEGVKVISPKKTAEQLRERAKALAKLYKN</sequence>
<dbReference type="SUPFAM" id="SSF46785">
    <property type="entry name" value="Winged helix' DNA-binding domain"/>
    <property type="match status" value="1"/>
</dbReference>
<accession>A0ABT1RY75</accession>
<dbReference type="EMBL" id="JANFZH010000011">
    <property type="protein sequence ID" value="MCQ4839555.1"/>
    <property type="molecule type" value="Genomic_DNA"/>
</dbReference>
<keyword evidence="3" id="KW-1185">Reference proteome</keyword>
<dbReference type="Pfam" id="PF25583">
    <property type="entry name" value="WCX"/>
    <property type="match status" value="1"/>
</dbReference>
<proteinExistence type="predicted"/>
<name>A0ABT1RY75_9FIRM</name>